<organism evidence="1 2">
    <name type="scientific">Arthrobacter methylotrophus</name>
    <dbReference type="NCBI Taxonomy" id="121291"/>
    <lineage>
        <taxon>Bacteria</taxon>
        <taxon>Bacillati</taxon>
        <taxon>Actinomycetota</taxon>
        <taxon>Actinomycetes</taxon>
        <taxon>Micrococcales</taxon>
        <taxon>Micrococcaceae</taxon>
        <taxon>Arthrobacter</taxon>
    </lineage>
</organism>
<dbReference type="RefSeq" id="WP_376955492.1">
    <property type="nucleotide sequence ID" value="NZ_JBHMBH010000074.1"/>
</dbReference>
<evidence type="ECO:0000313" key="2">
    <source>
        <dbReference type="Proteomes" id="UP001589536"/>
    </source>
</evidence>
<evidence type="ECO:0000313" key="1">
    <source>
        <dbReference type="EMBL" id="MFB9717030.1"/>
    </source>
</evidence>
<sequence>MGLFKKSAHGSTASTPWELLSVAHAGSGWATDEGFLQCIQLLHVETGLAVRDILTIQPGPTVELVHGSQSTDHVIYVVETNHRRLALGPEYSVHRWVKKSRIGRFDGGADWLEPVLMAAVSRPSKSPELVHDTAGNKALLA</sequence>
<dbReference type="Proteomes" id="UP001589536">
    <property type="component" value="Unassembled WGS sequence"/>
</dbReference>
<protein>
    <submittedName>
        <fullName evidence="1">Uncharacterized protein</fullName>
    </submittedName>
</protein>
<accession>A0ABV5UXT7</accession>
<comment type="caution">
    <text evidence="1">The sequence shown here is derived from an EMBL/GenBank/DDBJ whole genome shotgun (WGS) entry which is preliminary data.</text>
</comment>
<proteinExistence type="predicted"/>
<name>A0ABV5UXT7_9MICC</name>
<dbReference type="EMBL" id="JBHMBH010000074">
    <property type="protein sequence ID" value="MFB9717030.1"/>
    <property type="molecule type" value="Genomic_DNA"/>
</dbReference>
<gene>
    <name evidence="1" type="ORF">ACFFPI_23320</name>
</gene>
<keyword evidence="2" id="KW-1185">Reference proteome</keyword>
<reference evidence="1 2" key="1">
    <citation type="submission" date="2024-09" db="EMBL/GenBank/DDBJ databases">
        <authorList>
            <person name="Sun Q."/>
            <person name="Mori K."/>
        </authorList>
    </citation>
    <scope>NUCLEOTIDE SEQUENCE [LARGE SCALE GENOMIC DNA]</scope>
    <source>
        <strain evidence="1 2">JCM 13519</strain>
    </source>
</reference>